<evidence type="ECO:0000313" key="1">
    <source>
        <dbReference type="EMBL" id="TNN71432.1"/>
    </source>
</evidence>
<organism evidence="1 2">
    <name type="scientific">Liparis tanakae</name>
    <name type="common">Tanaka's snailfish</name>
    <dbReference type="NCBI Taxonomy" id="230148"/>
    <lineage>
        <taxon>Eukaryota</taxon>
        <taxon>Metazoa</taxon>
        <taxon>Chordata</taxon>
        <taxon>Craniata</taxon>
        <taxon>Vertebrata</taxon>
        <taxon>Euteleostomi</taxon>
        <taxon>Actinopterygii</taxon>
        <taxon>Neopterygii</taxon>
        <taxon>Teleostei</taxon>
        <taxon>Neoteleostei</taxon>
        <taxon>Acanthomorphata</taxon>
        <taxon>Eupercaria</taxon>
        <taxon>Perciformes</taxon>
        <taxon>Cottioidei</taxon>
        <taxon>Cottales</taxon>
        <taxon>Liparidae</taxon>
        <taxon>Liparis</taxon>
    </lineage>
</organism>
<sequence>MPAQRESGDGGQDGAVHAASNKKLRFVSYVYGPHVRRCLCFGFQLLNRDRLCLLIYCHLNTSPGPRRTVAVCLSSRAANHFNS</sequence>
<dbReference type="Proteomes" id="UP000314294">
    <property type="component" value="Unassembled WGS sequence"/>
</dbReference>
<name>A0A4Z2I2H0_9TELE</name>
<gene>
    <name evidence="1" type="ORF">EYF80_018381</name>
</gene>
<comment type="caution">
    <text evidence="1">The sequence shown here is derived from an EMBL/GenBank/DDBJ whole genome shotgun (WGS) entry which is preliminary data.</text>
</comment>
<proteinExistence type="predicted"/>
<evidence type="ECO:0000313" key="2">
    <source>
        <dbReference type="Proteomes" id="UP000314294"/>
    </source>
</evidence>
<protein>
    <submittedName>
        <fullName evidence="1">Uncharacterized protein</fullName>
    </submittedName>
</protein>
<reference evidence="1 2" key="1">
    <citation type="submission" date="2019-03" db="EMBL/GenBank/DDBJ databases">
        <title>First draft genome of Liparis tanakae, snailfish: a comprehensive survey of snailfish specific genes.</title>
        <authorList>
            <person name="Kim W."/>
            <person name="Song I."/>
            <person name="Jeong J.-H."/>
            <person name="Kim D."/>
            <person name="Kim S."/>
            <person name="Ryu S."/>
            <person name="Song J.Y."/>
            <person name="Lee S.K."/>
        </authorList>
    </citation>
    <scope>NUCLEOTIDE SEQUENCE [LARGE SCALE GENOMIC DNA]</scope>
    <source>
        <tissue evidence="1">Muscle</tissue>
    </source>
</reference>
<dbReference type="EMBL" id="SRLO01000150">
    <property type="protein sequence ID" value="TNN71432.1"/>
    <property type="molecule type" value="Genomic_DNA"/>
</dbReference>
<dbReference type="AlphaFoldDB" id="A0A4Z2I2H0"/>
<accession>A0A4Z2I2H0</accession>
<keyword evidence="2" id="KW-1185">Reference proteome</keyword>